<evidence type="ECO:0000259" key="16">
    <source>
        <dbReference type="Pfam" id="PF22461"/>
    </source>
</evidence>
<evidence type="ECO:0000256" key="1">
    <source>
        <dbReference type="ARBA" id="ARBA00004571"/>
    </source>
</evidence>
<dbReference type="Pfam" id="PF02563">
    <property type="entry name" value="Poly_export"/>
    <property type="match status" value="1"/>
</dbReference>
<gene>
    <name evidence="17" type="ORF">C7378_3312</name>
</gene>
<dbReference type="GO" id="GO:0015288">
    <property type="term" value="F:porin activity"/>
    <property type="evidence" value="ECO:0007669"/>
    <property type="project" value="UniProtKB-KW"/>
</dbReference>
<dbReference type="InterPro" id="IPR049712">
    <property type="entry name" value="Poly_export"/>
</dbReference>
<dbReference type="GO" id="GO:0015159">
    <property type="term" value="F:polysaccharide transmembrane transporter activity"/>
    <property type="evidence" value="ECO:0007669"/>
    <property type="project" value="InterPro"/>
</dbReference>
<dbReference type="InterPro" id="IPR003715">
    <property type="entry name" value="Poly_export_N"/>
</dbReference>
<evidence type="ECO:0000256" key="4">
    <source>
        <dbReference type="ARBA" id="ARBA00022452"/>
    </source>
</evidence>
<dbReference type="GO" id="GO:0009279">
    <property type="term" value="C:cell outer membrane"/>
    <property type="evidence" value="ECO:0007669"/>
    <property type="project" value="UniProtKB-SubCell"/>
</dbReference>
<evidence type="ECO:0000256" key="14">
    <source>
        <dbReference type="ARBA" id="ARBA00023288"/>
    </source>
</evidence>
<evidence type="ECO:0000256" key="9">
    <source>
        <dbReference type="ARBA" id="ARBA00023065"/>
    </source>
</evidence>
<comment type="caution">
    <text evidence="17">The sequence shown here is derived from an EMBL/GenBank/DDBJ whole genome shotgun (WGS) entry which is preliminary data.</text>
</comment>
<dbReference type="PANTHER" id="PTHR33619">
    <property type="entry name" value="POLYSACCHARIDE EXPORT PROTEIN GFCE-RELATED"/>
    <property type="match status" value="1"/>
</dbReference>
<sequence>MATMQSAPDAIVHPGDLVTISVLNLPSYNISTRLSEGGDASLPLLGIVHIGNMTVADVQLTIRKALLAKEILYDPQVLVYLQESQSQLVTILGGVKTPGPVPLTHAVTLPQLIGMAGGLSQDGGDIATIRTPLGKEKTLRLGLDLADDRTQLSSFKVYPGDTVIVRKAFIYYALGQLSHPGGYASLDGGSMTALRLCSLASGYRDTAAENKTRVIRKMPDGTITVIKVDSNKVTQGKQQDIILQPNDIVYVPNSAWKQTTQAIRIIAINTVAPLLYIYQ</sequence>
<evidence type="ECO:0000256" key="11">
    <source>
        <dbReference type="ARBA" id="ARBA00023136"/>
    </source>
</evidence>
<name>A0A4R1KZP0_9BACT</name>
<dbReference type="InterPro" id="IPR054765">
    <property type="entry name" value="SLBB_dom"/>
</dbReference>
<evidence type="ECO:0000256" key="8">
    <source>
        <dbReference type="ARBA" id="ARBA00023047"/>
    </source>
</evidence>
<keyword evidence="13" id="KW-0998">Cell outer membrane</keyword>
<evidence type="ECO:0000313" key="18">
    <source>
        <dbReference type="Proteomes" id="UP000295210"/>
    </source>
</evidence>
<keyword evidence="4" id="KW-1134">Transmembrane beta strand</keyword>
<organism evidence="17 18">
    <name type="scientific">Acidipila rosea</name>
    <dbReference type="NCBI Taxonomy" id="768535"/>
    <lineage>
        <taxon>Bacteria</taxon>
        <taxon>Pseudomonadati</taxon>
        <taxon>Acidobacteriota</taxon>
        <taxon>Terriglobia</taxon>
        <taxon>Terriglobales</taxon>
        <taxon>Acidobacteriaceae</taxon>
        <taxon>Acidipila</taxon>
    </lineage>
</organism>
<evidence type="ECO:0000256" key="7">
    <source>
        <dbReference type="ARBA" id="ARBA00022729"/>
    </source>
</evidence>
<evidence type="ECO:0000256" key="2">
    <source>
        <dbReference type="ARBA" id="ARBA00009450"/>
    </source>
</evidence>
<keyword evidence="6" id="KW-0812">Transmembrane</keyword>
<evidence type="ECO:0000313" key="17">
    <source>
        <dbReference type="EMBL" id="TCK70157.1"/>
    </source>
</evidence>
<evidence type="ECO:0000256" key="12">
    <source>
        <dbReference type="ARBA" id="ARBA00023139"/>
    </source>
</evidence>
<evidence type="ECO:0000256" key="6">
    <source>
        <dbReference type="ARBA" id="ARBA00022692"/>
    </source>
</evidence>
<dbReference type="Proteomes" id="UP000295210">
    <property type="component" value="Unassembled WGS sequence"/>
</dbReference>
<evidence type="ECO:0000259" key="15">
    <source>
        <dbReference type="Pfam" id="PF02563"/>
    </source>
</evidence>
<dbReference type="GO" id="GO:0006811">
    <property type="term" value="P:monoatomic ion transport"/>
    <property type="evidence" value="ECO:0007669"/>
    <property type="project" value="UniProtKB-KW"/>
</dbReference>
<accession>A0A4R1KZP0</accession>
<reference evidence="17 18" key="1">
    <citation type="submission" date="2019-03" db="EMBL/GenBank/DDBJ databases">
        <title>Genomic Encyclopedia of Type Strains, Phase IV (KMG-IV): sequencing the most valuable type-strain genomes for metagenomic binning, comparative biology and taxonomic classification.</title>
        <authorList>
            <person name="Goeker M."/>
        </authorList>
    </citation>
    <scope>NUCLEOTIDE SEQUENCE [LARGE SCALE GENOMIC DNA]</scope>
    <source>
        <strain evidence="17 18">DSM 103428</strain>
    </source>
</reference>
<evidence type="ECO:0000256" key="13">
    <source>
        <dbReference type="ARBA" id="ARBA00023237"/>
    </source>
</evidence>
<comment type="similarity">
    <text evidence="2">Belongs to the BexD/CtrA/VexA family.</text>
</comment>
<protein>
    <submittedName>
        <fullName evidence="17">Polysaccharide export outer membrane protein</fullName>
    </submittedName>
</protein>
<evidence type="ECO:0000256" key="5">
    <source>
        <dbReference type="ARBA" id="ARBA00022597"/>
    </source>
</evidence>
<evidence type="ECO:0000256" key="10">
    <source>
        <dbReference type="ARBA" id="ARBA00023114"/>
    </source>
</evidence>
<evidence type="ECO:0000256" key="3">
    <source>
        <dbReference type="ARBA" id="ARBA00022448"/>
    </source>
</evidence>
<dbReference type="PANTHER" id="PTHR33619:SF3">
    <property type="entry name" value="POLYSACCHARIDE EXPORT PROTEIN GFCE-RELATED"/>
    <property type="match status" value="1"/>
</dbReference>
<keyword evidence="8" id="KW-0625">Polysaccharide transport</keyword>
<keyword evidence="11" id="KW-0472">Membrane</keyword>
<dbReference type="Gene3D" id="3.10.560.10">
    <property type="entry name" value="Outer membrane lipoprotein wza domain like"/>
    <property type="match status" value="2"/>
</dbReference>
<dbReference type="Pfam" id="PF22461">
    <property type="entry name" value="SLBB_2"/>
    <property type="match status" value="1"/>
</dbReference>
<dbReference type="EMBL" id="SMGK01000007">
    <property type="protein sequence ID" value="TCK70157.1"/>
    <property type="molecule type" value="Genomic_DNA"/>
</dbReference>
<comment type="subcellular location">
    <subcellularLocation>
        <location evidence="1">Cell outer membrane</location>
        <topology evidence="1">Multi-pass membrane protein</topology>
    </subcellularLocation>
</comment>
<keyword evidence="3" id="KW-0813">Transport</keyword>
<keyword evidence="14" id="KW-0449">Lipoprotein</keyword>
<keyword evidence="7" id="KW-0732">Signal</keyword>
<keyword evidence="9" id="KW-0406">Ion transport</keyword>
<proteinExistence type="inferred from homology"/>
<dbReference type="GO" id="GO:0046930">
    <property type="term" value="C:pore complex"/>
    <property type="evidence" value="ECO:0007669"/>
    <property type="project" value="UniProtKB-KW"/>
</dbReference>
<keyword evidence="12" id="KW-0564">Palmitate</keyword>
<feature type="domain" description="SLBB" evidence="16">
    <location>
        <begin position="87"/>
        <end position="165"/>
    </location>
</feature>
<keyword evidence="10" id="KW-0626">Porin</keyword>
<feature type="domain" description="Polysaccharide export protein N-terminal" evidence="15">
    <location>
        <begin position="6"/>
        <end position="81"/>
    </location>
</feature>
<keyword evidence="5" id="KW-0762">Sugar transport</keyword>
<dbReference type="AlphaFoldDB" id="A0A4R1KZP0"/>
<keyword evidence="18" id="KW-1185">Reference proteome</keyword>